<proteinExistence type="predicted"/>
<protein>
    <submittedName>
        <fullName evidence="1">Uncharacterized protein</fullName>
    </submittedName>
</protein>
<accession>A0ACB7XGJ1</accession>
<gene>
    <name evidence="1" type="ORF">Vadar_004952</name>
</gene>
<keyword evidence="2" id="KW-1185">Reference proteome</keyword>
<organism evidence="1 2">
    <name type="scientific">Vaccinium darrowii</name>
    <dbReference type="NCBI Taxonomy" id="229202"/>
    <lineage>
        <taxon>Eukaryota</taxon>
        <taxon>Viridiplantae</taxon>
        <taxon>Streptophyta</taxon>
        <taxon>Embryophyta</taxon>
        <taxon>Tracheophyta</taxon>
        <taxon>Spermatophyta</taxon>
        <taxon>Magnoliopsida</taxon>
        <taxon>eudicotyledons</taxon>
        <taxon>Gunneridae</taxon>
        <taxon>Pentapetalae</taxon>
        <taxon>asterids</taxon>
        <taxon>Ericales</taxon>
        <taxon>Ericaceae</taxon>
        <taxon>Vaccinioideae</taxon>
        <taxon>Vaccinieae</taxon>
        <taxon>Vaccinium</taxon>
    </lineage>
</organism>
<name>A0ACB7XGJ1_9ERIC</name>
<reference evidence="1 2" key="1">
    <citation type="journal article" date="2021" name="Hortic Res">
        <title>High-quality reference genome and annotation aids understanding of berry development for evergreen blueberry (Vaccinium darrowii).</title>
        <authorList>
            <person name="Yu J."/>
            <person name="Hulse-Kemp A.M."/>
            <person name="Babiker E."/>
            <person name="Staton M."/>
        </authorList>
    </citation>
    <scope>NUCLEOTIDE SEQUENCE [LARGE SCALE GENOMIC DNA]</scope>
    <source>
        <strain evidence="2">cv. NJ 8807/NJ 8810</strain>
        <tissue evidence="1">Young leaf</tissue>
    </source>
</reference>
<sequence length="144" mass="16399">MRKKQPCIFHAEVPKCRYISTTPTGEAAFLLIGRIGQRLKSAVDQLKQFAHLEESDGKDGPMIPLERKHTSLPRRCKQYKQAESRRLRVTQTLSPYVNRTIWTALKMQCVQKKVVLGRPNAGNGSRRHVDSFGSLYRAFSIGVM</sequence>
<comment type="caution">
    <text evidence="1">The sequence shown here is derived from an EMBL/GenBank/DDBJ whole genome shotgun (WGS) entry which is preliminary data.</text>
</comment>
<evidence type="ECO:0000313" key="2">
    <source>
        <dbReference type="Proteomes" id="UP000828048"/>
    </source>
</evidence>
<dbReference type="EMBL" id="CM037160">
    <property type="protein sequence ID" value="KAH7839491.1"/>
    <property type="molecule type" value="Genomic_DNA"/>
</dbReference>
<evidence type="ECO:0000313" key="1">
    <source>
        <dbReference type="EMBL" id="KAH7839491.1"/>
    </source>
</evidence>
<dbReference type="Proteomes" id="UP000828048">
    <property type="component" value="Chromosome 10"/>
</dbReference>